<feature type="domain" description="TM2" evidence="8">
    <location>
        <begin position="2"/>
        <end position="49"/>
    </location>
</feature>
<evidence type="ECO:0000256" key="2">
    <source>
        <dbReference type="ARBA" id="ARBA00022692"/>
    </source>
</evidence>
<evidence type="ECO:0000256" key="7">
    <source>
        <dbReference type="SAM" id="Phobius"/>
    </source>
</evidence>
<dbReference type="InterPro" id="IPR050932">
    <property type="entry name" value="TM2D1-3-like"/>
</dbReference>
<protein>
    <recommendedName>
        <fullName evidence="8">TM2 domain-containing protein</fullName>
    </recommendedName>
</protein>
<gene>
    <name evidence="9" type="ORF">MM35RIKEN_14810</name>
</gene>
<geneLocation type="plasmid" evidence="9 10">
    <name>pMM35_01</name>
</geneLocation>
<feature type="transmembrane region" description="Helical" evidence="7">
    <location>
        <begin position="28"/>
        <end position="46"/>
    </location>
</feature>
<dbReference type="AlphaFoldDB" id="A0A810PRP3"/>
<dbReference type="KEGG" id="vfa:MM35RIKEN_14810"/>
<keyword evidence="3" id="KW-0732">Signal</keyword>
<evidence type="ECO:0000259" key="8">
    <source>
        <dbReference type="Pfam" id="PF05154"/>
    </source>
</evidence>
<keyword evidence="4 7" id="KW-1133">Transmembrane helix</keyword>
<keyword evidence="9" id="KW-0614">Plasmid</keyword>
<keyword evidence="6" id="KW-0325">Glycoprotein</keyword>
<evidence type="ECO:0000256" key="6">
    <source>
        <dbReference type="ARBA" id="ARBA00023180"/>
    </source>
</evidence>
<evidence type="ECO:0000256" key="4">
    <source>
        <dbReference type="ARBA" id="ARBA00022989"/>
    </source>
</evidence>
<dbReference type="InterPro" id="IPR007829">
    <property type="entry name" value="TM2"/>
</dbReference>
<sequence length="114" mass="12147">MKNKMTALILSILTGGIGVDRFYLGYVGMGVLKLLTAGGFGILYLLDIIHIANGTLGPADGTPYEEDGGSMVVRSEKKAHGIFEDMEKAAALHECGALTDEEYSKIKADLLAKI</sequence>
<keyword evidence="5 7" id="KW-0472">Membrane</keyword>
<keyword evidence="10" id="KW-1185">Reference proteome</keyword>
<dbReference type="GO" id="GO:0016020">
    <property type="term" value="C:membrane"/>
    <property type="evidence" value="ECO:0007669"/>
    <property type="project" value="UniProtKB-SubCell"/>
</dbReference>
<evidence type="ECO:0000256" key="1">
    <source>
        <dbReference type="ARBA" id="ARBA00004141"/>
    </source>
</evidence>
<name>A0A810PRP3_9FIRM</name>
<dbReference type="PANTHER" id="PTHR21016:SF7">
    <property type="entry name" value="TM2 DOMAIN-CONTAINING PROTEIN 3"/>
    <property type="match status" value="1"/>
</dbReference>
<dbReference type="Proteomes" id="UP000681343">
    <property type="component" value="Plasmid pMM35_01"/>
</dbReference>
<dbReference type="RefSeq" id="WP_212820744.1">
    <property type="nucleotide sequence ID" value="NZ_AP023416.1"/>
</dbReference>
<organism evidence="9 10">
    <name type="scientific">Vescimonas fastidiosa</name>
    <dbReference type="NCBI Taxonomy" id="2714353"/>
    <lineage>
        <taxon>Bacteria</taxon>
        <taxon>Bacillati</taxon>
        <taxon>Bacillota</taxon>
        <taxon>Clostridia</taxon>
        <taxon>Eubacteriales</taxon>
        <taxon>Oscillospiraceae</taxon>
        <taxon>Vescimonas</taxon>
    </lineage>
</organism>
<dbReference type="Pfam" id="PF05154">
    <property type="entry name" value="TM2"/>
    <property type="match status" value="1"/>
</dbReference>
<dbReference type="EMBL" id="AP023416">
    <property type="protein sequence ID" value="BCK79289.1"/>
    <property type="molecule type" value="Genomic_DNA"/>
</dbReference>
<proteinExistence type="predicted"/>
<evidence type="ECO:0000256" key="3">
    <source>
        <dbReference type="ARBA" id="ARBA00022729"/>
    </source>
</evidence>
<evidence type="ECO:0000256" key="5">
    <source>
        <dbReference type="ARBA" id="ARBA00023136"/>
    </source>
</evidence>
<accession>A0A810PRP3</accession>
<reference evidence="9" key="1">
    <citation type="submission" date="2020-09" db="EMBL/GenBank/DDBJ databases">
        <title>New species isolated from human feces.</title>
        <authorList>
            <person name="Kitahara M."/>
            <person name="Shigeno Y."/>
            <person name="Shime M."/>
            <person name="Matsumoto Y."/>
            <person name="Nakamura S."/>
            <person name="Motooka D."/>
            <person name="Fukuoka S."/>
            <person name="Nishikawa H."/>
            <person name="Benno Y."/>
        </authorList>
    </citation>
    <scope>NUCLEOTIDE SEQUENCE</scope>
    <source>
        <strain evidence="9">MM35</strain>
        <plasmid evidence="9">pMM35_01</plasmid>
    </source>
</reference>
<keyword evidence="2 7" id="KW-0812">Transmembrane</keyword>
<comment type="subcellular location">
    <subcellularLocation>
        <location evidence="1">Membrane</location>
        <topology evidence="1">Multi-pass membrane protein</topology>
    </subcellularLocation>
</comment>
<evidence type="ECO:0000313" key="9">
    <source>
        <dbReference type="EMBL" id="BCK79289.1"/>
    </source>
</evidence>
<evidence type="ECO:0000313" key="10">
    <source>
        <dbReference type="Proteomes" id="UP000681343"/>
    </source>
</evidence>
<dbReference type="PANTHER" id="PTHR21016">
    <property type="entry name" value="BETA-AMYLOID BINDING PROTEIN-RELATED"/>
    <property type="match status" value="1"/>
</dbReference>